<keyword evidence="2" id="KW-0067">ATP-binding</keyword>
<feature type="binding site" evidence="2">
    <location>
        <begin position="231"/>
        <end position="238"/>
    </location>
    <ligand>
        <name>ATP</name>
        <dbReference type="ChEBI" id="CHEBI:30616"/>
    </ligand>
</feature>
<gene>
    <name evidence="5" type="ORF">CCY01nite_43230</name>
</gene>
<keyword evidence="5" id="KW-0132">Cell division</keyword>
<dbReference type="InterPro" id="IPR025230">
    <property type="entry name" value="DUF4172"/>
</dbReference>
<name>A0A512RQS6_9BACT</name>
<dbReference type="PANTHER" id="PTHR13504:SF33">
    <property type="entry name" value="FIC FAMILY PROTEIN"/>
    <property type="match status" value="1"/>
</dbReference>
<dbReference type="Pfam" id="PF13776">
    <property type="entry name" value="DUF4172"/>
    <property type="match status" value="1"/>
</dbReference>
<dbReference type="InterPro" id="IPR003812">
    <property type="entry name" value="Fido"/>
</dbReference>
<feature type="site" description="Important for autoinhibition of adenylyltransferase activity" evidence="3">
    <location>
        <position position="85"/>
    </location>
</feature>
<feature type="domain" description="Fido" evidence="4">
    <location>
        <begin position="134"/>
        <end position="290"/>
    </location>
</feature>
<keyword evidence="2" id="KW-0547">Nucleotide-binding</keyword>
<feature type="active site" evidence="1">
    <location>
        <position position="227"/>
    </location>
</feature>
<evidence type="ECO:0000256" key="3">
    <source>
        <dbReference type="PIRSR" id="PIRSR640198-3"/>
    </source>
</evidence>
<organism evidence="5 6">
    <name type="scientific">Chitinophaga cymbidii</name>
    <dbReference type="NCBI Taxonomy" id="1096750"/>
    <lineage>
        <taxon>Bacteria</taxon>
        <taxon>Pseudomonadati</taxon>
        <taxon>Bacteroidota</taxon>
        <taxon>Chitinophagia</taxon>
        <taxon>Chitinophagales</taxon>
        <taxon>Chitinophagaceae</taxon>
        <taxon>Chitinophaga</taxon>
    </lineage>
</organism>
<sequence>MDYSAHFLRIFEPNNQNNRLMKYNWQQKDWPDFSYDLQTVEDTLFAFAEATGHITGVLKAMPEDRQMEAIISTMVAEAVKTSAIEGEFISRQDVVSSIRNKMGLNKKPDTVKDKRALGAGELMVDVRNTYAEKLTQSKLFEWHKMLLKQSKGINAGAWRKGTSPMQVVSGTIGKEKIHFEAPPSSSVSREMKRFIQWFNDTAPGGKKEIKKAPVRSAVAHLYFESIHPFEDGNGRIGRAIAEKALSQTIGRPVLLSLSRTIEANKSTYYAALEAAQRSNKITDWIAYFIATALDAQRQASQLIEFTLQKTIFFDRFRDALNERQLKAIRKMLDAGPEGFEGGMTAKKYMSITKASKPTATRDLQALVEIGALINEGGGRSTHYILAL</sequence>
<evidence type="ECO:0000256" key="1">
    <source>
        <dbReference type="PIRSR" id="PIRSR640198-1"/>
    </source>
</evidence>
<protein>
    <submittedName>
        <fullName evidence="5">Cell division protein Fic</fullName>
    </submittedName>
</protein>
<keyword evidence="5" id="KW-0131">Cell cycle</keyword>
<dbReference type="GO" id="GO:0051301">
    <property type="term" value="P:cell division"/>
    <property type="evidence" value="ECO:0007669"/>
    <property type="project" value="UniProtKB-KW"/>
</dbReference>
<dbReference type="AlphaFoldDB" id="A0A512RQS6"/>
<reference evidence="5 6" key="1">
    <citation type="submission" date="2019-07" db="EMBL/GenBank/DDBJ databases">
        <title>Whole genome shotgun sequence of Chitinophaga cymbidii NBRC 109752.</title>
        <authorList>
            <person name="Hosoyama A."/>
            <person name="Uohara A."/>
            <person name="Ohji S."/>
            <person name="Ichikawa N."/>
        </authorList>
    </citation>
    <scope>NUCLEOTIDE SEQUENCE [LARGE SCALE GENOMIC DNA]</scope>
    <source>
        <strain evidence="5 6">NBRC 109752</strain>
    </source>
</reference>
<keyword evidence="6" id="KW-1185">Reference proteome</keyword>
<dbReference type="PANTHER" id="PTHR13504">
    <property type="entry name" value="FIDO DOMAIN-CONTAINING PROTEIN DDB_G0283145"/>
    <property type="match status" value="1"/>
</dbReference>
<evidence type="ECO:0000313" key="5">
    <source>
        <dbReference type="EMBL" id="GEP98063.1"/>
    </source>
</evidence>
<dbReference type="InterPro" id="IPR040198">
    <property type="entry name" value="Fido_containing"/>
</dbReference>
<dbReference type="GO" id="GO:0005524">
    <property type="term" value="F:ATP binding"/>
    <property type="evidence" value="ECO:0007669"/>
    <property type="project" value="UniProtKB-KW"/>
</dbReference>
<comment type="caution">
    <text evidence="5">The sequence shown here is derived from an EMBL/GenBank/DDBJ whole genome shotgun (WGS) entry which is preliminary data.</text>
</comment>
<dbReference type="Gene3D" id="1.10.3290.10">
    <property type="entry name" value="Fido-like domain"/>
    <property type="match status" value="1"/>
</dbReference>
<dbReference type="Pfam" id="PF02661">
    <property type="entry name" value="Fic"/>
    <property type="match status" value="1"/>
</dbReference>
<dbReference type="Gene3D" id="1.10.10.10">
    <property type="entry name" value="Winged helix-like DNA-binding domain superfamily/Winged helix DNA-binding domain"/>
    <property type="match status" value="1"/>
</dbReference>
<feature type="binding site" evidence="2">
    <location>
        <begin position="268"/>
        <end position="269"/>
    </location>
    <ligand>
        <name>ATP</name>
        <dbReference type="ChEBI" id="CHEBI:30616"/>
    </ligand>
</feature>
<evidence type="ECO:0000256" key="2">
    <source>
        <dbReference type="PIRSR" id="PIRSR640198-2"/>
    </source>
</evidence>
<dbReference type="PROSITE" id="PS51459">
    <property type="entry name" value="FIDO"/>
    <property type="match status" value="1"/>
</dbReference>
<dbReference type="Proteomes" id="UP000321436">
    <property type="component" value="Unassembled WGS sequence"/>
</dbReference>
<proteinExistence type="predicted"/>
<evidence type="ECO:0000313" key="6">
    <source>
        <dbReference type="Proteomes" id="UP000321436"/>
    </source>
</evidence>
<dbReference type="EMBL" id="BKAU01000005">
    <property type="protein sequence ID" value="GEP98063.1"/>
    <property type="molecule type" value="Genomic_DNA"/>
</dbReference>
<evidence type="ECO:0000259" key="4">
    <source>
        <dbReference type="PROSITE" id="PS51459"/>
    </source>
</evidence>
<dbReference type="SUPFAM" id="SSF140931">
    <property type="entry name" value="Fic-like"/>
    <property type="match status" value="1"/>
</dbReference>
<dbReference type="InterPro" id="IPR036388">
    <property type="entry name" value="WH-like_DNA-bd_sf"/>
</dbReference>
<accession>A0A512RQS6</accession>
<dbReference type="InterPro" id="IPR036597">
    <property type="entry name" value="Fido-like_dom_sf"/>
</dbReference>